<dbReference type="FunFam" id="1.50.10.10:FF:000009">
    <property type="entry name" value="mannosyl-oligosaccharide glucosidase"/>
    <property type="match status" value="1"/>
</dbReference>
<evidence type="ECO:0000256" key="13">
    <source>
        <dbReference type="RuleBase" id="RU368089"/>
    </source>
</evidence>
<evidence type="ECO:0000256" key="12">
    <source>
        <dbReference type="ARBA" id="ARBA00038888"/>
    </source>
</evidence>
<evidence type="ECO:0000256" key="7">
    <source>
        <dbReference type="ARBA" id="ARBA00022968"/>
    </source>
</evidence>
<comment type="similarity">
    <text evidence="3 13">Belongs to the glycosyl hydrolase 63 family.</text>
</comment>
<dbReference type="InterPro" id="IPR008928">
    <property type="entry name" value="6-hairpin_glycosidase_sf"/>
</dbReference>
<dbReference type="GO" id="GO:0006487">
    <property type="term" value="P:protein N-linked glycosylation"/>
    <property type="evidence" value="ECO:0007669"/>
    <property type="project" value="UniProtKB-UniRule"/>
</dbReference>
<evidence type="ECO:0000256" key="1">
    <source>
        <dbReference type="ARBA" id="ARBA00004648"/>
    </source>
</evidence>
<keyword evidence="6 13" id="KW-0256">Endoplasmic reticulum</keyword>
<dbReference type="PANTHER" id="PTHR10412:SF11">
    <property type="entry name" value="MANNOSYL-OLIGOSACCHARIDE GLUCOSIDASE"/>
    <property type="match status" value="1"/>
</dbReference>
<dbReference type="EC" id="3.2.1.106" evidence="12 13"/>
<feature type="transmembrane region" description="Helical" evidence="13">
    <location>
        <begin position="109"/>
        <end position="127"/>
    </location>
</feature>
<evidence type="ECO:0000256" key="4">
    <source>
        <dbReference type="ARBA" id="ARBA00022692"/>
    </source>
</evidence>
<feature type="compositionally biased region" description="Low complexity" evidence="14">
    <location>
        <begin position="14"/>
        <end position="33"/>
    </location>
</feature>
<protein>
    <recommendedName>
        <fullName evidence="12 13">Mannosyl-oligosaccharide glucosidase</fullName>
        <ecNumber evidence="12 13">3.2.1.106</ecNumber>
    </recommendedName>
</protein>
<evidence type="ECO:0000256" key="6">
    <source>
        <dbReference type="ARBA" id="ARBA00022824"/>
    </source>
</evidence>
<keyword evidence="7" id="KW-0735">Signal-anchor</keyword>
<keyword evidence="5 13" id="KW-0378">Hydrolase</keyword>
<dbReference type="PANTHER" id="PTHR10412">
    <property type="entry name" value="MANNOSYL-OLIGOSACCHARIDE GLUCOSIDASE"/>
    <property type="match status" value="1"/>
</dbReference>
<evidence type="ECO:0000256" key="3">
    <source>
        <dbReference type="ARBA" id="ARBA00010833"/>
    </source>
</evidence>
<name>A0A0A1X2Q2_ZEUCU</name>
<proteinExistence type="inferred from homology"/>
<dbReference type="GO" id="GO:0005789">
    <property type="term" value="C:endoplasmic reticulum membrane"/>
    <property type="evidence" value="ECO:0007669"/>
    <property type="project" value="UniProtKB-SubCell"/>
</dbReference>
<evidence type="ECO:0000256" key="14">
    <source>
        <dbReference type="SAM" id="MobiDB-lite"/>
    </source>
</evidence>
<evidence type="ECO:0000256" key="9">
    <source>
        <dbReference type="ARBA" id="ARBA00023136"/>
    </source>
</evidence>
<keyword evidence="8 13" id="KW-1133">Transmembrane helix</keyword>
<dbReference type="InterPro" id="IPR031631">
    <property type="entry name" value="Glyco_hydro_63N"/>
</dbReference>
<sequence>MARQRRNVSTAGEGTNSQTGNNTTTNNTANGSNPQTPTNSNSHNKGSKNTAKHKKNDSHSTHSSGGNSGSSSSTISSSTSGANKNKGAHKKRSSFSLWPKLMLDKWKTLIGFVCLGVASYFGYLGYLETRVNTPFDNEKMVTRSGLDDPERYWGSYRPLTYFGMKTRDPHSLVMGLMWYTPSNLGHGGRGIRHWCEIGDNLDKYGWTHHDGRTFGVQEIHDLPFELKTSYIKYPGGRKLGGDWTARVSVRNITKTWDHSISLIWYVALDERTNGHIRYISNDNSPEAGVYGETLGLGEFKVRFQPIKGRILHKSYLSTVAPSLSKLKETVFSHFRVFTDKRENRFVGLPGEMISQNGVVAADPNFIAIQITAEVDFTMDIIYQSTSSFSNENVSKPPTGREFTNSLQAKLSEFDKRFEDTFHLVAKGYSAKEIKFAKYAVSNLIGGIGYFYGSSKVKSVYTKKPVPYWKAPLYTSVPSRSFFPRGFLWDEGFQTLLISSWDLDIALDIMCHWFDLLNIEGWIPREQILGVEALAKVPEEFVVQHNTNANPPTFFLTLDKILTHHKKELSVKGRLDVLERLYPRLQTWFAWYNTTQRGDVLGTYYWRGRNASSETELNPKTLTSGLDDYPRASHPTNYERHVDLRCWIALAARVMSDLSDILGKDSIKYYETASFLADNQLLNEQHLSPFTETYADWGLHTDGVVLKRPQVTKQNLKKYQQQQLEMVRVTMKQPERQFVDTTYGYVNLFPFLLQILDHDSVYLGKLLRDLRDPNMLWTNYGLRSLSKNSPLYMKRNTEHDPPYWRGPIWININYLAIRALHHYGTVEGPYAALAREIYNELRENVVGNLFKEYQRTGYLWEQYDDTTGQGKGCYPFTGWTSLVVLIMSEQY</sequence>
<dbReference type="InterPro" id="IPR031335">
    <property type="entry name" value="Glyco_hydro_63_C"/>
</dbReference>
<dbReference type="GO" id="GO:0004573">
    <property type="term" value="F:Glc3Man9GlcNAc2 oligosaccharide glucosidase activity"/>
    <property type="evidence" value="ECO:0007669"/>
    <property type="project" value="UniProtKB-UniRule"/>
</dbReference>
<feature type="domain" description="Glycosyl hydrolase family 63 N-terminal" evidence="16">
    <location>
        <begin position="152"/>
        <end position="335"/>
    </location>
</feature>
<dbReference type="GeneID" id="105208844"/>
<dbReference type="Gene3D" id="1.50.10.10">
    <property type="match status" value="1"/>
</dbReference>
<dbReference type="AlphaFoldDB" id="A0A0A1X2Q2"/>
<dbReference type="SUPFAM" id="SSF48208">
    <property type="entry name" value="Six-hairpin glycosidases"/>
    <property type="match status" value="1"/>
</dbReference>
<evidence type="ECO:0000259" key="15">
    <source>
        <dbReference type="Pfam" id="PF03200"/>
    </source>
</evidence>
<evidence type="ECO:0000256" key="10">
    <source>
        <dbReference type="ARBA" id="ARBA00023180"/>
    </source>
</evidence>
<feature type="domain" description="Glycosyl hydrolase family 63 C-terminal" evidence="15">
    <location>
        <begin position="398"/>
        <end position="888"/>
    </location>
</feature>
<keyword evidence="11 13" id="KW-0326">Glycosidase</keyword>
<feature type="compositionally biased region" description="Low complexity" evidence="14">
    <location>
        <begin position="61"/>
        <end position="81"/>
    </location>
</feature>
<dbReference type="Pfam" id="PF16923">
    <property type="entry name" value="Glyco_hydro_63N"/>
    <property type="match status" value="1"/>
</dbReference>
<organism evidence="17">
    <name type="scientific">Zeugodacus cucurbitae</name>
    <name type="common">Melon fruit fly</name>
    <name type="synonym">Bactrocera cucurbitae</name>
    <dbReference type="NCBI Taxonomy" id="28588"/>
    <lineage>
        <taxon>Eukaryota</taxon>
        <taxon>Metazoa</taxon>
        <taxon>Ecdysozoa</taxon>
        <taxon>Arthropoda</taxon>
        <taxon>Hexapoda</taxon>
        <taxon>Insecta</taxon>
        <taxon>Pterygota</taxon>
        <taxon>Neoptera</taxon>
        <taxon>Endopterygota</taxon>
        <taxon>Diptera</taxon>
        <taxon>Brachycera</taxon>
        <taxon>Muscomorpha</taxon>
        <taxon>Tephritoidea</taxon>
        <taxon>Tephritidae</taxon>
        <taxon>Zeugodacus</taxon>
        <taxon>Zeugodacus</taxon>
    </lineage>
</organism>
<comment type="function">
    <text evidence="13">Cleaves the distal alpha 1,2-linked glucose residue from the Glc(3)Man(9)GlcNAc(2) oligosaccharide precursor.</text>
</comment>
<evidence type="ECO:0000313" key="17">
    <source>
        <dbReference type="EMBL" id="JAD05030.1"/>
    </source>
</evidence>
<evidence type="ECO:0000256" key="5">
    <source>
        <dbReference type="ARBA" id="ARBA00022801"/>
    </source>
</evidence>
<dbReference type="InterPro" id="IPR004888">
    <property type="entry name" value="Glycoside_hydrolase_63"/>
</dbReference>
<feature type="region of interest" description="Disordered" evidence="14">
    <location>
        <begin position="1"/>
        <end position="91"/>
    </location>
</feature>
<comment type="subcellular location">
    <subcellularLocation>
        <location evidence="1 13">Endoplasmic reticulum membrane</location>
        <topology evidence="1 13">Single-pass type II membrane protein</topology>
    </subcellularLocation>
</comment>
<dbReference type="EMBL" id="GBXI01009262">
    <property type="protein sequence ID" value="JAD05030.1"/>
    <property type="molecule type" value="Transcribed_RNA"/>
</dbReference>
<evidence type="ECO:0000259" key="16">
    <source>
        <dbReference type="Pfam" id="PF16923"/>
    </source>
</evidence>
<feature type="compositionally biased region" description="Polar residues" evidence="14">
    <location>
        <begin position="34"/>
        <end position="49"/>
    </location>
</feature>
<reference evidence="17" key="2">
    <citation type="journal article" date="2015" name="Gigascience">
        <title>Reconstructing a comprehensive transcriptome assembly of a white-pupal translocated strain of the pest fruit fly Bactrocera cucurbitae.</title>
        <authorList>
            <person name="Sim S.B."/>
            <person name="Calla B."/>
            <person name="Hall B."/>
            <person name="DeRego T."/>
            <person name="Geib S.M."/>
        </authorList>
    </citation>
    <scope>NUCLEOTIDE SEQUENCE</scope>
</reference>
<dbReference type="Gene3D" id="2.70.98.110">
    <property type="entry name" value="Glycosyl hydrolase family 63, N-terminal domain"/>
    <property type="match status" value="1"/>
</dbReference>
<accession>A0A0A1X2Q2</accession>
<gene>
    <name evidence="17" type="primary">Mogs</name>
    <name evidence="17" type="ORF">g.58218</name>
</gene>
<dbReference type="OrthoDB" id="410058at2759"/>
<dbReference type="GO" id="GO:0009311">
    <property type="term" value="P:oligosaccharide metabolic process"/>
    <property type="evidence" value="ECO:0007669"/>
    <property type="project" value="UniProtKB-UniRule"/>
</dbReference>
<dbReference type="InterPro" id="IPR012341">
    <property type="entry name" value="6hp_glycosidase-like_sf"/>
</dbReference>
<keyword evidence="4 13" id="KW-0812">Transmembrane</keyword>
<evidence type="ECO:0000256" key="2">
    <source>
        <dbReference type="ARBA" id="ARBA00004740"/>
    </source>
</evidence>
<keyword evidence="10" id="KW-0325">Glycoprotein</keyword>
<keyword evidence="9 13" id="KW-0472">Membrane</keyword>
<dbReference type="CTD" id="32073"/>
<dbReference type="Pfam" id="PF03200">
    <property type="entry name" value="Glyco_hydro_63"/>
    <property type="match status" value="1"/>
</dbReference>
<evidence type="ECO:0000256" key="11">
    <source>
        <dbReference type="ARBA" id="ARBA00023295"/>
    </source>
</evidence>
<dbReference type="InterPro" id="IPR038518">
    <property type="entry name" value="Glyco_hydro_63N_sf"/>
</dbReference>
<comment type="pathway">
    <text evidence="2">Glycan metabolism; N-glycan degradation.</text>
</comment>
<reference evidence="17" key="1">
    <citation type="submission" date="2014-11" db="EMBL/GenBank/DDBJ databases">
        <authorList>
            <person name="Geib S."/>
        </authorList>
    </citation>
    <scope>NUCLEOTIDE SEQUENCE</scope>
</reference>
<evidence type="ECO:0000256" key="8">
    <source>
        <dbReference type="ARBA" id="ARBA00022989"/>
    </source>
</evidence>
<comment type="catalytic activity">
    <reaction evidence="13">
        <text>N(4)-(alpha-D-Glc-(1-&gt;2)-alpha-D-Glc-(1-&gt;3)-alpha-D-Glc-(1-&gt;3)-alpha-D-Man-(1-&gt;2)-alpha-D-Man-(1-&gt;2)-alpha-D-Man-(1-&gt;3)-[alpha-D-Man-(1-&gt;2)-alpha-D-Man-(1-&gt;3)-[alpha-D-Man-(1-&gt;2)-alpha-D-Man-(1-&gt;6)]-alpha-D-Man-(1-&gt;6)]-beta-D-Man-(1-&gt;4)-beta-D-GlcNAc-(1-&gt;4)-beta-D-GlcNAc)-L-asparaginyl-[protein] + H2O = N(4)-(alpha-D-Glc-(1-&gt;3)-alpha-D-Glc-(1-&gt;3)-alpha-D-Man-(1-&gt;2)-alpha-D-Man-(1-&gt;2)-alpha-D-Man-(1-&gt;3)-[alpha-D-Man-(1-&gt;2)-alpha-D-Man-(1-&gt;3)-[alpha-D-Man-(1-&gt;2)-alpha-D-Man-(1-&gt;6)]-alpha-D-Man-(1-&gt;6)]-beta-D-Man-(1-&gt;4)-beta-D-GlcNAc-(1-&gt;4)-beta-D-GlcNAc)-L-asparaginyl-[protein] + beta-D-glucose</text>
        <dbReference type="Rhea" id="RHEA:55988"/>
        <dbReference type="Rhea" id="RHEA-COMP:12806"/>
        <dbReference type="Rhea" id="RHEA-COMP:14355"/>
        <dbReference type="ChEBI" id="CHEBI:15377"/>
        <dbReference type="ChEBI" id="CHEBI:15903"/>
        <dbReference type="ChEBI" id="CHEBI:59082"/>
        <dbReference type="ChEBI" id="CHEBI:132537"/>
        <dbReference type="EC" id="3.2.1.106"/>
    </reaction>
</comment>